<dbReference type="Proteomes" id="UP000235778">
    <property type="component" value="Unassembled WGS sequence"/>
</dbReference>
<dbReference type="RefSeq" id="WP_102269723.1">
    <property type="nucleotide sequence ID" value="NZ_MCSH01000192.1"/>
</dbReference>
<feature type="region of interest" description="Disordered" evidence="2">
    <location>
        <begin position="1200"/>
        <end position="1230"/>
    </location>
</feature>
<name>A0A2N7BSM9_9VIBR</name>
<sequence length="1230" mass="139398">MSNWTSNAFNFDSFCSGGVDQRTRSYSYQILLGSLIGNWLKGPNLDISIQFSPYSTDNLGFGKGWKLNLPRYDIENQQLYLANGQSYRAELNANIEMSIRYKKLLDFSVSSSANGYEITYKNGRTDLLDKDGDIIKITQSNGHALYFSWLNVGQNKRLDKVWDDRTTKQTALLWVEYISVGRVNIFTNIGSTHEAYFSLTLSNNKLVKCNLPEQAGSYSFGYESIGSYTLINEVNHPCGLTERLRYKADGIRVNSMTYLPAVTAHDVLTLNSPVISTTYDSVGTDSRNFMGYGVRGGELSEGLDNLLERGYEYTYRVQKIENGSIVTAQTYNQFHLLVEEARQVNGDLVHLKRLEYPAIDNQQFSDQPAQYSLISKEEQIWFSGSDSQAQSRLWDYDEYGNMLKFVDENDISERYEYYAKNGEADCPASPTDMVNFVKSRTLNNGSEQRVISYQYASLEGLNGHRDVVLSLEEDVQRYRSHYAYQTDTGETYSFGRLASVQNDILHPNGTYSAISHYRYELDSDVLEEHEELTCHDNTKTQLVVGHYLDIGELARHVDSDGVSCSFAYDTLRRTTEERIEGSASRSYQYLVDTGLSRQTLLLTDCKGNLCEQSWDGQGRELEAKVGSSVVWTKMYDALGRLQSKSTYDVLPDRNSRSAPVVLTESYEYDEWDQVKATLLANGKRRVEFNNLASRKKTQGIEGLTMTVSSLNSWGLEEKKEQGINSWNYEYDSWGRLIKETNPLARSKHYHYDRFDRVIRMTQANGVDQDITYAEHTDQSQVVDLKIGGVTLGQRDIDGLGRPRSLHRGASSQASLAWTYADSSNIPETETSLSAPMRQFTRDSQLGVLSAKSSDGQASSYSHDSISGLPTGSQDSEGNQSTIIYSTKGLPEAEVNDGQSRYYSYSDGGVIAAIDSDTDTRQYGYDELGRLVKLSSNSTTVYYEYDEFDRVILETLISGNQTQVTELEWDEYSREVNRAIALNDNYIFEQSQEYNALGLLNSRKKECATLGNLTEIYTYDDLSQLTKVEFFGAGPLSDWSQSMTSIDWSYDELGNMLTQRTATAESEDFARYFYESDDPCQLTRITHSHPQLDGQVTVKYDLNGNMIQDADGRILEYDNFDRLQRVLADNTEWLYQYDSNDRLSTQQSVSESRHFNYLWGDLASIEENGKLTQYIYHEGVPKWSEMDSETTLLATDQNGSVIASNTSGKTGSMYRYSPYGQRDQAGNANEQ</sequence>
<dbReference type="InterPro" id="IPR006530">
    <property type="entry name" value="YD"/>
</dbReference>
<dbReference type="InterPro" id="IPR050708">
    <property type="entry name" value="T6SS_VgrG/RHS"/>
</dbReference>
<feature type="region of interest" description="Disordered" evidence="2">
    <location>
        <begin position="845"/>
        <end position="879"/>
    </location>
</feature>
<evidence type="ECO:0000256" key="2">
    <source>
        <dbReference type="SAM" id="MobiDB-lite"/>
    </source>
</evidence>
<feature type="compositionally biased region" description="Polar residues" evidence="2">
    <location>
        <begin position="850"/>
        <end position="879"/>
    </location>
</feature>
<protein>
    <submittedName>
        <fullName evidence="4">Sugar-binding protein</fullName>
    </submittedName>
</protein>
<comment type="caution">
    <text evidence="4">The sequence shown here is derived from an EMBL/GenBank/DDBJ whole genome shotgun (WGS) entry which is preliminary data.</text>
</comment>
<reference evidence="5" key="1">
    <citation type="submission" date="2016-07" db="EMBL/GenBank/DDBJ databases">
        <title>Nontailed viruses are major unrecognized killers of bacteria in the ocean.</title>
        <authorList>
            <person name="Kauffman K."/>
            <person name="Hussain F."/>
            <person name="Yang J."/>
            <person name="Arevalo P."/>
            <person name="Brown J."/>
            <person name="Cutler M."/>
            <person name="Kelly L."/>
            <person name="Polz M.F."/>
        </authorList>
    </citation>
    <scope>NUCLEOTIDE SEQUENCE [LARGE SCALE GENOMIC DNA]</scope>
    <source>
        <strain evidence="5">10N.286.55.C1</strain>
    </source>
</reference>
<dbReference type="Pfam" id="PF25023">
    <property type="entry name" value="TEN_YD-shell"/>
    <property type="match status" value="1"/>
</dbReference>
<dbReference type="Pfam" id="PF05593">
    <property type="entry name" value="RHS_repeat"/>
    <property type="match status" value="1"/>
</dbReference>
<dbReference type="PANTHER" id="PTHR32305">
    <property type="match status" value="1"/>
</dbReference>
<evidence type="ECO:0000256" key="1">
    <source>
        <dbReference type="ARBA" id="ARBA00022737"/>
    </source>
</evidence>
<accession>A0A2N7BSM9</accession>
<keyword evidence="1" id="KW-0677">Repeat</keyword>
<proteinExistence type="predicted"/>
<evidence type="ECO:0000313" key="5">
    <source>
        <dbReference type="Proteomes" id="UP000235778"/>
    </source>
</evidence>
<dbReference type="PANTHER" id="PTHR32305:SF15">
    <property type="entry name" value="PROTEIN RHSA-RELATED"/>
    <property type="match status" value="1"/>
</dbReference>
<dbReference type="InterPro" id="IPR056823">
    <property type="entry name" value="TEN-like_YD-shell"/>
</dbReference>
<gene>
    <name evidence="4" type="ORF">BCV30_10155</name>
</gene>
<dbReference type="NCBIfam" id="TIGR01643">
    <property type="entry name" value="YD_repeat_2x"/>
    <property type="match status" value="2"/>
</dbReference>
<evidence type="ECO:0000313" key="4">
    <source>
        <dbReference type="EMBL" id="PME62574.1"/>
    </source>
</evidence>
<feature type="domain" description="Teneurin-like YD-shell" evidence="3">
    <location>
        <begin position="951"/>
        <end position="1220"/>
    </location>
</feature>
<dbReference type="Gene3D" id="2.180.10.10">
    <property type="entry name" value="RHS repeat-associated core"/>
    <property type="match status" value="1"/>
</dbReference>
<feature type="compositionally biased region" description="Polar residues" evidence="2">
    <location>
        <begin position="1200"/>
        <end position="1209"/>
    </location>
</feature>
<dbReference type="EMBL" id="MCSI01000127">
    <property type="protein sequence ID" value="PME62574.1"/>
    <property type="molecule type" value="Genomic_DNA"/>
</dbReference>
<evidence type="ECO:0000259" key="3">
    <source>
        <dbReference type="Pfam" id="PF25023"/>
    </source>
</evidence>
<organism evidence="4 5">
    <name type="scientific">Vibrio lentus</name>
    <dbReference type="NCBI Taxonomy" id="136468"/>
    <lineage>
        <taxon>Bacteria</taxon>
        <taxon>Pseudomonadati</taxon>
        <taxon>Pseudomonadota</taxon>
        <taxon>Gammaproteobacteria</taxon>
        <taxon>Vibrionales</taxon>
        <taxon>Vibrionaceae</taxon>
        <taxon>Vibrio</taxon>
    </lineage>
</organism>
<dbReference type="AlphaFoldDB" id="A0A2N7BSM9"/>
<dbReference type="InterPro" id="IPR031325">
    <property type="entry name" value="RHS_repeat"/>
</dbReference>